<feature type="transmembrane region" description="Helical" evidence="7">
    <location>
        <begin position="85"/>
        <end position="108"/>
    </location>
</feature>
<gene>
    <name evidence="8" type="ORF">H8B04_09495</name>
</gene>
<evidence type="ECO:0000256" key="5">
    <source>
        <dbReference type="ARBA" id="ARBA00022989"/>
    </source>
</evidence>
<keyword evidence="4 7" id="KW-0812">Transmembrane</keyword>
<dbReference type="CDD" id="cd13127">
    <property type="entry name" value="MATE_tuaB_like"/>
    <property type="match status" value="1"/>
</dbReference>
<sequence length="488" mass="54675">MSSNSSDSLKSKAVKGILWGSISNGAQQLLAVFFGIYLGRILTPHDYGLVSLIIVFATVCSSIQEAGFINALANRKEVDHRDYNAVFWMSLMISITLYILLFAISPLIGRFYNQPELVPAARVLFIGLIFGSLGISHSAYLFKTLKVKERSLATALGTLCSGVVGISLVYLGYAYWGIVFQTITYSFTFSLICFLYSDFRPTLQINFAPIKELWGFSSKILLTRVVEILNNNILTLILGKNSTTSTGNYTQANGWSIKAQGVIANMSHGFAQPMLSTIADDEDRQKRIFTKLLNFICFAAFPTLALLNCVAEEFILITVKEKWLPAVPILKILCINAAFLPIINFYSNFLLSKGKSDLYMRYIISFGVIQLIIIYFLHGDDVLPMVWGISLFTMFWTFIWQLSVAAYSKIKYAELSLIITKYLITALLAGALTYFIGNFVEGNWVSLIVKTLVFGITYISILYVAKSEVLLEIIHYLKNKYVSKHTDN</sequence>
<evidence type="ECO:0000313" key="8">
    <source>
        <dbReference type="EMBL" id="MBD1429805.1"/>
    </source>
</evidence>
<proteinExistence type="inferred from homology"/>
<dbReference type="EMBL" id="JACOIJ010000016">
    <property type="protein sequence ID" value="MBD1429805.1"/>
    <property type="molecule type" value="Genomic_DNA"/>
</dbReference>
<feature type="transmembrane region" description="Helical" evidence="7">
    <location>
        <begin position="120"/>
        <end position="140"/>
    </location>
</feature>
<reference evidence="8 9" key="1">
    <citation type="submission" date="2020-08" db="EMBL/GenBank/DDBJ databases">
        <title>Sphingobacterium sp. DN04309 isolated from aquaculture water.</title>
        <authorList>
            <person name="Zhang M."/>
        </authorList>
    </citation>
    <scope>NUCLEOTIDE SEQUENCE [LARGE SCALE GENOMIC DNA]</scope>
    <source>
        <strain evidence="8 9">DN04309</strain>
    </source>
</reference>
<feature type="transmembrane region" description="Helical" evidence="7">
    <location>
        <begin position="384"/>
        <end position="407"/>
    </location>
</feature>
<feature type="transmembrane region" description="Helical" evidence="7">
    <location>
        <begin position="292"/>
        <end position="317"/>
    </location>
</feature>
<evidence type="ECO:0000256" key="2">
    <source>
        <dbReference type="ARBA" id="ARBA00007430"/>
    </source>
</evidence>
<comment type="subcellular location">
    <subcellularLocation>
        <location evidence="1">Cell membrane</location>
        <topology evidence="1">Multi-pass membrane protein</topology>
    </subcellularLocation>
</comment>
<protein>
    <submittedName>
        <fullName evidence="8">Lipopolysaccharide biosynthesis protein</fullName>
    </submittedName>
</protein>
<feature type="transmembrane region" description="Helical" evidence="7">
    <location>
        <begin position="419"/>
        <end position="437"/>
    </location>
</feature>
<feature type="transmembrane region" description="Helical" evidence="7">
    <location>
        <begin position="323"/>
        <end position="346"/>
    </location>
</feature>
<feature type="transmembrane region" description="Helical" evidence="7">
    <location>
        <begin position="178"/>
        <end position="197"/>
    </location>
</feature>
<accession>A0ABR7YER6</accession>
<organism evidence="8 9">
    <name type="scientific">Sphingobacterium litopenaei</name>
    <dbReference type="NCBI Taxonomy" id="2763500"/>
    <lineage>
        <taxon>Bacteria</taxon>
        <taxon>Pseudomonadati</taxon>
        <taxon>Bacteroidota</taxon>
        <taxon>Sphingobacteriia</taxon>
        <taxon>Sphingobacteriales</taxon>
        <taxon>Sphingobacteriaceae</taxon>
        <taxon>Sphingobacterium</taxon>
    </lineage>
</organism>
<evidence type="ECO:0000256" key="7">
    <source>
        <dbReference type="SAM" id="Phobius"/>
    </source>
</evidence>
<feature type="transmembrane region" description="Helical" evidence="7">
    <location>
        <begin position="358"/>
        <end position="378"/>
    </location>
</feature>
<dbReference type="PANTHER" id="PTHR30250:SF10">
    <property type="entry name" value="LIPOPOLYSACCHARIDE BIOSYNTHESIS PROTEIN WZXC"/>
    <property type="match status" value="1"/>
</dbReference>
<keyword evidence="6 7" id="KW-0472">Membrane</keyword>
<feature type="transmembrane region" description="Helical" evidence="7">
    <location>
        <begin position="49"/>
        <end position="73"/>
    </location>
</feature>
<evidence type="ECO:0000256" key="1">
    <source>
        <dbReference type="ARBA" id="ARBA00004651"/>
    </source>
</evidence>
<evidence type="ECO:0000256" key="4">
    <source>
        <dbReference type="ARBA" id="ARBA00022692"/>
    </source>
</evidence>
<dbReference type="InterPro" id="IPR050833">
    <property type="entry name" value="Poly_Biosynth_Transport"/>
</dbReference>
<feature type="transmembrane region" description="Helical" evidence="7">
    <location>
        <begin position="16"/>
        <end position="37"/>
    </location>
</feature>
<dbReference type="PANTHER" id="PTHR30250">
    <property type="entry name" value="PST FAMILY PREDICTED COLANIC ACID TRANSPORTER"/>
    <property type="match status" value="1"/>
</dbReference>
<keyword evidence="3" id="KW-1003">Cell membrane</keyword>
<comment type="caution">
    <text evidence="8">The sequence shown here is derived from an EMBL/GenBank/DDBJ whole genome shotgun (WGS) entry which is preliminary data.</text>
</comment>
<evidence type="ECO:0000256" key="6">
    <source>
        <dbReference type="ARBA" id="ARBA00023136"/>
    </source>
</evidence>
<evidence type="ECO:0000256" key="3">
    <source>
        <dbReference type="ARBA" id="ARBA00022475"/>
    </source>
</evidence>
<dbReference type="RefSeq" id="WP_190302213.1">
    <property type="nucleotide sequence ID" value="NZ_JACOIJ010000016.1"/>
</dbReference>
<comment type="similarity">
    <text evidence="2">Belongs to the polysaccharide synthase family.</text>
</comment>
<evidence type="ECO:0000313" key="9">
    <source>
        <dbReference type="Proteomes" id="UP000651271"/>
    </source>
</evidence>
<dbReference type="Pfam" id="PF13440">
    <property type="entry name" value="Polysacc_synt_3"/>
    <property type="match status" value="1"/>
</dbReference>
<name>A0ABR7YER6_9SPHI</name>
<feature type="transmembrane region" description="Helical" evidence="7">
    <location>
        <begin position="443"/>
        <end position="465"/>
    </location>
</feature>
<keyword evidence="5 7" id="KW-1133">Transmembrane helix</keyword>
<keyword evidence="9" id="KW-1185">Reference proteome</keyword>
<feature type="transmembrane region" description="Helical" evidence="7">
    <location>
        <begin position="152"/>
        <end position="172"/>
    </location>
</feature>
<dbReference type="Proteomes" id="UP000651271">
    <property type="component" value="Unassembled WGS sequence"/>
</dbReference>